<keyword evidence="2" id="KW-1185">Reference proteome</keyword>
<name>A0ABQ6PQ14_9BACT</name>
<dbReference type="EMBL" id="BTPD01000008">
    <property type="protein sequence ID" value="GMQ30051.1"/>
    <property type="molecule type" value="Genomic_DNA"/>
</dbReference>
<dbReference type="InterPro" id="IPR018841">
    <property type="entry name" value="DUF2442"/>
</dbReference>
<evidence type="ECO:0000313" key="1">
    <source>
        <dbReference type="EMBL" id="GMQ30051.1"/>
    </source>
</evidence>
<dbReference type="Proteomes" id="UP001338309">
    <property type="component" value="Unassembled WGS sequence"/>
</dbReference>
<dbReference type="Pfam" id="PF10387">
    <property type="entry name" value="DUF2442"/>
    <property type="match status" value="1"/>
</dbReference>
<evidence type="ECO:0008006" key="3">
    <source>
        <dbReference type="Google" id="ProtNLM"/>
    </source>
</evidence>
<dbReference type="SUPFAM" id="SSF143880">
    <property type="entry name" value="NE0471 N-terminal domain-like"/>
    <property type="match status" value="1"/>
</dbReference>
<organism evidence="1 2">
    <name type="scientific">Algoriphagus confluentis</name>
    <dbReference type="NCBI Taxonomy" id="1697556"/>
    <lineage>
        <taxon>Bacteria</taxon>
        <taxon>Pseudomonadati</taxon>
        <taxon>Bacteroidota</taxon>
        <taxon>Cytophagia</taxon>
        <taxon>Cytophagales</taxon>
        <taxon>Cyclobacteriaceae</taxon>
        <taxon>Algoriphagus</taxon>
    </lineage>
</organism>
<sequence length="93" mass="11115">MIIQVNKYQEDNPIIEVILATWIADYVLEIKFSDGKTNKVDFKKFLSNSSHPEIRKYLNQDYFKLFKIKDGNLIWNDYEMIFPIEDLYSGMIL</sequence>
<comment type="caution">
    <text evidence="1">The sequence shown here is derived from an EMBL/GenBank/DDBJ whole genome shotgun (WGS) entry which is preliminary data.</text>
</comment>
<proteinExistence type="predicted"/>
<dbReference type="Gene3D" id="3.30.2020.10">
    <property type="entry name" value="NE0471-like N-terminal domain"/>
    <property type="match status" value="1"/>
</dbReference>
<evidence type="ECO:0000313" key="2">
    <source>
        <dbReference type="Proteomes" id="UP001338309"/>
    </source>
</evidence>
<dbReference type="RefSeq" id="WP_338224761.1">
    <property type="nucleotide sequence ID" value="NZ_BTPD01000008.1"/>
</dbReference>
<reference evidence="1 2" key="1">
    <citation type="submission" date="2023-08" db="EMBL/GenBank/DDBJ databases">
        <title>Draft genome sequence of Algoriphagus confluentis.</title>
        <authorList>
            <person name="Takatani N."/>
            <person name="Hosokawa M."/>
            <person name="Sawabe T."/>
        </authorList>
    </citation>
    <scope>NUCLEOTIDE SEQUENCE [LARGE SCALE GENOMIC DNA]</scope>
    <source>
        <strain evidence="1 2">NBRC 111222</strain>
    </source>
</reference>
<dbReference type="InterPro" id="IPR036782">
    <property type="entry name" value="NE0471-like_N"/>
</dbReference>
<gene>
    <name evidence="1" type="ORF">Aconfl_26940</name>
</gene>
<protein>
    <recommendedName>
        <fullName evidence="3">DUF2442 domain-containing protein</fullName>
    </recommendedName>
</protein>
<accession>A0ABQ6PQ14</accession>